<feature type="region of interest" description="Disordered" evidence="1">
    <location>
        <begin position="62"/>
        <end position="83"/>
    </location>
</feature>
<feature type="compositionally biased region" description="Polar residues" evidence="1">
    <location>
        <begin position="62"/>
        <end position="76"/>
    </location>
</feature>
<proteinExistence type="predicted"/>
<sequence length="213" mass="24126">MEPHFRLQDLCTNFLTLIEAHDVSHCTGSTAVHFGSRSHETALLRTALSSSLLESDFDTTYHQSNSSYQKPSQISSAERGEAAKENMTAGKLMDAYESCISNLRKTQSERGKFSRKKIVYKFYKGDLSRIQTLIINIHSFKFDRDVTVSEALLQEITLTTAWMWSFINMPRRSLQPTQTHVTKQGCHKRVDSGFADYSAFSLGILLVAVFMLL</sequence>
<dbReference type="EMBL" id="JACEIK010003206">
    <property type="protein sequence ID" value="MCD9640809.1"/>
    <property type="molecule type" value="Genomic_DNA"/>
</dbReference>
<comment type="caution">
    <text evidence="2">The sequence shown here is derived from an EMBL/GenBank/DDBJ whole genome shotgun (WGS) entry which is preliminary data.</text>
</comment>
<keyword evidence="3" id="KW-1185">Reference proteome</keyword>
<organism evidence="2 3">
    <name type="scientific">Datura stramonium</name>
    <name type="common">Jimsonweed</name>
    <name type="synonym">Common thornapple</name>
    <dbReference type="NCBI Taxonomy" id="4076"/>
    <lineage>
        <taxon>Eukaryota</taxon>
        <taxon>Viridiplantae</taxon>
        <taxon>Streptophyta</taxon>
        <taxon>Embryophyta</taxon>
        <taxon>Tracheophyta</taxon>
        <taxon>Spermatophyta</taxon>
        <taxon>Magnoliopsida</taxon>
        <taxon>eudicotyledons</taxon>
        <taxon>Gunneridae</taxon>
        <taxon>Pentapetalae</taxon>
        <taxon>asterids</taxon>
        <taxon>lamiids</taxon>
        <taxon>Solanales</taxon>
        <taxon>Solanaceae</taxon>
        <taxon>Solanoideae</taxon>
        <taxon>Datureae</taxon>
        <taxon>Datura</taxon>
    </lineage>
</organism>
<gene>
    <name evidence="2" type="ORF">HAX54_026458</name>
</gene>
<evidence type="ECO:0000256" key="1">
    <source>
        <dbReference type="SAM" id="MobiDB-lite"/>
    </source>
</evidence>
<accession>A0ABS8V3T4</accession>
<evidence type="ECO:0000313" key="2">
    <source>
        <dbReference type="EMBL" id="MCD9640809.1"/>
    </source>
</evidence>
<protein>
    <submittedName>
        <fullName evidence="2">Uncharacterized protein</fullName>
    </submittedName>
</protein>
<name>A0ABS8V3T4_DATST</name>
<dbReference type="Proteomes" id="UP000823775">
    <property type="component" value="Unassembled WGS sequence"/>
</dbReference>
<evidence type="ECO:0000313" key="3">
    <source>
        <dbReference type="Proteomes" id="UP000823775"/>
    </source>
</evidence>
<reference evidence="2 3" key="1">
    <citation type="journal article" date="2021" name="BMC Genomics">
        <title>Datura genome reveals duplications of psychoactive alkaloid biosynthetic genes and high mutation rate following tissue culture.</title>
        <authorList>
            <person name="Rajewski A."/>
            <person name="Carter-House D."/>
            <person name="Stajich J."/>
            <person name="Litt A."/>
        </authorList>
    </citation>
    <scope>NUCLEOTIDE SEQUENCE [LARGE SCALE GENOMIC DNA]</scope>
    <source>
        <strain evidence="2">AR-01</strain>
    </source>
</reference>